<dbReference type="Gene3D" id="3.40.50.1240">
    <property type="entry name" value="Phosphoglycerate mutase-like"/>
    <property type="match status" value="1"/>
</dbReference>
<dbReference type="InterPro" id="IPR051695">
    <property type="entry name" value="Phosphoglycerate_Mutase"/>
</dbReference>
<dbReference type="SUPFAM" id="SSF53254">
    <property type="entry name" value="Phosphoglycerate mutase-like"/>
    <property type="match status" value="1"/>
</dbReference>
<dbReference type="RefSeq" id="WP_083991448.1">
    <property type="nucleotide sequence ID" value="NZ_CP012373.2"/>
</dbReference>
<dbReference type="InterPro" id="IPR001345">
    <property type="entry name" value="PG/BPGM_mutase_AS"/>
</dbReference>
<keyword evidence="1" id="KW-0378">Hydrolase</keyword>
<keyword evidence="5" id="KW-1185">Reference proteome</keyword>
<dbReference type="GO" id="GO:0045820">
    <property type="term" value="P:negative regulation of glycolytic process"/>
    <property type="evidence" value="ECO:0007669"/>
    <property type="project" value="TreeGrafter"/>
</dbReference>
<dbReference type="InterPro" id="IPR029033">
    <property type="entry name" value="His_PPase_superfam"/>
</dbReference>
<dbReference type="AlphaFoldDB" id="A0A2N9YIZ6"/>
<dbReference type="PANTHER" id="PTHR46517">
    <property type="entry name" value="FRUCTOSE-2,6-BISPHOSPHATASE TIGAR"/>
    <property type="match status" value="1"/>
</dbReference>
<dbReference type="Pfam" id="PF00300">
    <property type="entry name" value="His_Phos_1"/>
    <property type="match status" value="1"/>
</dbReference>
<protein>
    <submittedName>
        <fullName evidence="4">Histidine phosphatase family protein</fullName>
    </submittedName>
</protein>
<organism evidence="4 5">
    <name type="scientific">Beggiatoa leptomitoformis</name>
    <dbReference type="NCBI Taxonomy" id="288004"/>
    <lineage>
        <taxon>Bacteria</taxon>
        <taxon>Pseudomonadati</taxon>
        <taxon>Pseudomonadota</taxon>
        <taxon>Gammaproteobacteria</taxon>
        <taxon>Thiotrichales</taxon>
        <taxon>Thiotrichaceae</taxon>
        <taxon>Beggiatoa</taxon>
    </lineage>
</organism>
<dbReference type="GO" id="GO:0005829">
    <property type="term" value="C:cytosol"/>
    <property type="evidence" value="ECO:0007669"/>
    <property type="project" value="TreeGrafter"/>
</dbReference>
<reference evidence="5" key="1">
    <citation type="submission" date="2016-12" db="EMBL/GenBank/DDBJ databases">
        <title>Complete Genome Sequence of Beggiatoa leptomitiformis D-401.</title>
        <authorList>
            <person name="Fomenkov A."/>
            <person name="Vincze T."/>
            <person name="Grabovich M."/>
            <person name="Anton B.P."/>
            <person name="Dubinina G."/>
            <person name="Orlova M."/>
            <person name="Belousova E."/>
            <person name="Roberts R.J."/>
        </authorList>
    </citation>
    <scope>NUCLEOTIDE SEQUENCE [LARGE SCALE GENOMIC DNA]</scope>
    <source>
        <strain evidence="5">D-401</strain>
    </source>
</reference>
<evidence type="ECO:0000313" key="4">
    <source>
        <dbReference type="EMBL" id="AUI70453.2"/>
    </source>
</evidence>
<evidence type="ECO:0000256" key="1">
    <source>
        <dbReference type="ARBA" id="ARBA00022801"/>
    </source>
</evidence>
<feature type="binding site" evidence="3">
    <location>
        <position position="61"/>
    </location>
    <ligand>
        <name>substrate</name>
    </ligand>
</feature>
<name>A0A2N9YIZ6_9GAMM</name>
<dbReference type="STRING" id="288004.AL038_06040"/>
<dbReference type="CDD" id="cd07067">
    <property type="entry name" value="HP_PGM_like"/>
    <property type="match status" value="1"/>
</dbReference>
<sequence>MMQTTQLYVIRHGETFWNIAGRIQGTLESGLTDIGIAQANALATHLLKHPFQTIYSSDLSRAYQTAKYIADPKGLEVVIDSGLQERNFGIFQGLTWRELEAKYPRELQEYRNDPDFLITEGESTRQFYNRCAAIFNDIALRHLGQKVLIVTHGGVVSNLLRYTLGIPFNVPRRFEVVNTSMNIFMYKENHWMLERWGDIQHLQHLQSLDDNI</sequence>
<dbReference type="InterPro" id="IPR013078">
    <property type="entry name" value="His_Pase_superF_clade-1"/>
</dbReference>
<evidence type="ECO:0000256" key="3">
    <source>
        <dbReference type="PIRSR" id="PIRSR613078-2"/>
    </source>
</evidence>
<feature type="active site" description="Proton donor/acceptor" evidence="2">
    <location>
        <position position="85"/>
    </location>
</feature>
<dbReference type="Proteomes" id="UP000234271">
    <property type="component" value="Chromosome"/>
</dbReference>
<evidence type="ECO:0000256" key="2">
    <source>
        <dbReference type="PIRSR" id="PIRSR613078-1"/>
    </source>
</evidence>
<accession>A0A2N9YIZ6</accession>
<dbReference type="EMBL" id="CP018889">
    <property type="protein sequence ID" value="AUI70453.2"/>
    <property type="molecule type" value="Genomic_DNA"/>
</dbReference>
<proteinExistence type="predicted"/>
<feature type="binding site" evidence="3">
    <location>
        <begin position="11"/>
        <end position="18"/>
    </location>
    <ligand>
        <name>substrate</name>
    </ligand>
</feature>
<gene>
    <name evidence="4" type="ORF">BLE401_18275</name>
</gene>
<evidence type="ECO:0000313" key="5">
    <source>
        <dbReference type="Proteomes" id="UP000234271"/>
    </source>
</evidence>
<feature type="active site" description="Tele-phosphohistidine intermediate" evidence="2">
    <location>
        <position position="12"/>
    </location>
</feature>
<dbReference type="SMART" id="SM00855">
    <property type="entry name" value="PGAM"/>
    <property type="match status" value="1"/>
</dbReference>
<dbReference type="OrthoDB" id="9783269at2"/>
<dbReference type="PANTHER" id="PTHR46517:SF1">
    <property type="entry name" value="FRUCTOSE-2,6-BISPHOSPHATASE TIGAR"/>
    <property type="match status" value="1"/>
</dbReference>
<dbReference type="GO" id="GO:0043456">
    <property type="term" value="P:regulation of pentose-phosphate shunt"/>
    <property type="evidence" value="ECO:0007669"/>
    <property type="project" value="TreeGrafter"/>
</dbReference>
<dbReference type="GO" id="GO:0004331">
    <property type="term" value="F:fructose-2,6-bisphosphate 2-phosphatase activity"/>
    <property type="evidence" value="ECO:0007669"/>
    <property type="project" value="TreeGrafter"/>
</dbReference>
<dbReference type="PROSITE" id="PS00175">
    <property type="entry name" value="PG_MUTASE"/>
    <property type="match status" value="1"/>
</dbReference>